<comment type="caution">
    <text evidence="5">The sequence shown here is derived from an EMBL/GenBank/DDBJ whole genome shotgun (WGS) entry which is preliminary data.</text>
</comment>
<evidence type="ECO:0000256" key="1">
    <source>
        <dbReference type="ARBA" id="ARBA00023015"/>
    </source>
</evidence>
<keyword evidence="1" id="KW-0805">Transcription regulation</keyword>
<evidence type="ECO:0000256" key="2">
    <source>
        <dbReference type="ARBA" id="ARBA00023125"/>
    </source>
</evidence>
<keyword evidence="3" id="KW-0804">Transcription</keyword>
<dbReference type="PROSITE" id="PS01124">
    <property type="entry name" value="HTH_ARAC_FAMILY_2"/>
    <property type="match status" value="1"/>
</dbReference>
<reference evidence="5 6" key="1">
    <citation type="submission" date="2019-05" db="EMBL/GenBank/DDBJ databases">
        <authorList>
            <person name="Zhou X."/>
        </authorList>
    </citation>
    <scope>NUCLEOTIDE SEQUENCE [LARGE SCALE GENOMIC DNA]</scope>
    <source>
        <strain evidence="5 6">DSM 432</strain>
    </source>
</reference>
<dbReference type="InterPro" id="IPR009057">
    <property type="entry name" value="Homeodomain-like_sf"/>
</dbReference>
<dbReference type="PANTHER" id="PTHR46796">
    <property type="entry name" value="HTH-TYPE TRANSCRIPTIONAL ACTIVATOR RHAS-RELATED"/>
    <property type="match status" value="1"/>
</dbReference>
<feature type="domain" description="HTH araC/xylS-type" evidence="4">
    <location>
        <begin position="232"/>
        <end position="330"/>
    </location>
</feature>
<dbReference type="Proteomes" id="UP000305131">
    <property type="component" value="Unassembled WGS sequence"/>
</dbReference>
<keyword evidence="2" id="KW-0238">DNA-binding</keyword>
<dbReference type="SUPFAM" id="SSF46689">
    <property type="entry name" value="Homeodomain-like"/>
    <property type="match status" value="2"/>
</dbReference>
<accession>A0A6C1KV09</accession>
<gene>
    <name evidence="5" type="ORF">FBQ73_10650</name>
</gene>
<name>A0A6C1KV09_XANAU</name>
<dbReference type="EMBL" id="VAUP01000022">
    <property type="protein sequence ID" value="TLX43093.1"/>
    <property type="molecule type" value="Genomic_DNA"/>
</dbReference>
<proteinExistence type="predicted"/>
<protein>
    <submittedName>
        <fullName evidence="5">Helix-turn-helix transcriptional regulator</fullName>
    </submittedName>
</protein>
<organism evidence="5 6">
    <name type="scientific">Xanthobacter autotrophicus</name>
    <dbReference type="NCBI Taxonomy" id="280"/>
    <lineage>
        <taxon>Bacteria</taxon>
        <taxon>Pseudomonadati</taxon>
        <taxon>Pseudomonadota</taxon>
        <taxon>Alphaproteobacteria</taxon>
        <taxon>Hyphomicrobiales</taxon>
        <taxon>Xanthobacteraceae</taxon>
        <taxon>Xanthobacter</taxon>
    </lineage>
</organism>
<evidence type="ECO:0000313" key="5">
    <source>
        <dbReference type="EMBL" id="TLX43093.1"/>
    </source>
</evidence>
<dbReference type="GO" id="GO:0003700">
    <property type="term" value="F:DNA-binding transcription factor activity"/>
    <property type="evidence" value="ECO:0007669"/>
    <property type="project" value="InterPro"/>
</dbReference>
<dbReference type="PANTHER" id="PTHR46796:SF14">
    <property type="entry name" value="TRANSCRIPTIONAL REGULATORY PROTEIN"/>
    <property type="match status" value="1"/>
</dbReference>
<evidence type="ECO:0000259" key="4">
    <source>
        <dbReference type="PROSITE" id="PS01124"/>
    </source>
</evidence>
<dbReference type="InterPro" id="IPR050204">
    <property type="entry name" value="AraC_XylS_family_regulators"/>
</dbReference>
<dbReference type="AlphaFoldDB" id="A0A6C1KV09"/>
<dbReference type="SMART" id="SM00342">
    <property type="entry name" value="HTH_ARAC"/>
    <property type="match status" value="1"/>
</dbReference>
<sequence length="331" mass="35592">MARTTFCYRPPMPASVTLAFGGAERSDARMNVAQSNAAERPSAAGRDSLGCSLAALCDGQELSGHGFVIYRKSHDGAELSRVETGPSDRGVLVGLSLTGGHRRRIFTGTRSVSYDFAADSCYIRPFAEDYRADIETGFEFLLLEVSQAALHHTCAENGVPLADGLSPTQAGTDPVLAHLGRAVLPALARPAIASSLFVEQVVCAMQTHLVSRYHGTVTRAMRGGALAATQVRRAQELLVAGMDSAVLIGDIATACDVSRSYFIRAFRQATGATPYQWLLARRVERARELLTRSELSLADVAIQCGFSDQSHMTRTFARLTGATPGAWRRAR</sequence>
<evidence type="ECO:0000256" key="3">
    <source>
        <dbReference type="ARBA" id="ARBA00023163"/>
    </source>
</evidence>
<dbReference type="GO" id="GO:0043565">
    <property type="term" value="F:sequence-specific DNA binding"/>
    <property type="evidence" value="ECO:0007669"/>
    <property type="project" value="InterPro"/>
</dbReference>
<dbReference type="Pfam" id="PF12833">
    <property type="entry name" value="HTH_18"/>
    <property type="match status" value="1"/>
</dbReference>
<dbReference type="InterPro" id="IPR018060">
    <property type="entry name" value="HTH_AraC"/>
</dbReference>
<dbReference type="OrthoDB" id="9793400at2"/>
<evidence type="ECO:0000313" key="6">
    <source>
        <dbReference type="Proteomes" id="UP000305131"/>
    </source>
</evidence>
<dbReference type="Gene3D" id="1.10.10.60">
    <property type="entry name" value="Homeodomain-like"/>
    <property type="match status" value="2"/>
</dbReference>